<keyword evidence="3" id="KW-0479">Metal-binding</keyword>
<dbReference type="GO" id="GO:0006154">
    <property type="term" value="P:adenosine catabolic process"/>
    <property type="evidence" value="ECO:0007669"/>
    <property type="project" value="TreeGrafter"/>
</dbReference>
<dbReference type="Gene3D" id="3.20.20.140">
    <property type="entry name" value="Metal-dependent hydrolases"/>
    <property type="match status" value="1"/>
</dbReference>
<keyword evidence="5" id="KW-0862">Zinc</keyword>
<comment type="similarity">
    <text evidence="2">Belongs to the metallo-dependent hydrolases superfamily. Adenosine and AMP deaminases family.</text>
</comment>
<keyword evidence="10" id="KW-1185">Reference proteome</keyword>
<evidence type="ECO:0000256" key="4">
    <source>
        <dbReference type="ARBA" id="ARBA00022801"/>
    </source>
</evidence>
<dbReference type="PANTHER" id="PTHR11409">
    <property type="entry name" value="ADENOSINE DEAMINASE"/>
    <property type="match status" value="1"/>
</dbReference>
<dbReference type="InterPro" id="IPR032466">
    <property type="entry name" value="Metal_Hydrolase"/>
</dbReference>
<dbReference type="CDD" id="cd00443">
    <property type="entry name" value="ADA_AMPD"/>
    <property type="match status" value="1"/>
</dbReference>
<evidence type="ECO:0000313" key="9">
    <source>
        <dbReference type="EMBL" id="KAJ8963131.1"/>
    </source>
</evidence>
<organism evidence="9 10">
    <name type="scientific">Aromia moschata</name>
    <dbReference type="NCBI Taxonomy" id="1265417"/>
    <lineage>
        <taxon>Eukaryota</taxon>
        <taxon>Metazoa</taxon>
        <taxon>Ecdysozoa</taxon>
        <taxon>Arthropoda</taxon>
        <taxon>Hexapoda</taxon>
        <taxon>Insecta</taxon>
        <taxon>Pterygota</taxon>
        <taxon>Neoptera</taxon>
        <taxon>Endopterygota</taxon>
        <taxon>Coleoptera</taxon>
        <taxon>Polyphaga</taxon>
        <taxon>Cucujiformia</taxon>
        <taxon>Chrysomeloidea</taxon>
        <taxon>Cerambycidae</taxon>
        <taxon>Cerambycinae</taxon>
        <taxon>Callichromatini</taxon>
        <taxon>Aromia</taxon>
    </lineage>
</organism>
<dbReference type="EMBL" id="JAPWTK010000001">
    <property type="protein sequence ID" value="KAJ8963131.1"/>
    <property type="molecule type" value="Genomic_DNA"/>
</dbReference>
<evidence type="ECO:0000256" key="1">
    <source>
        <dbReference type="ARBA" id="ARBA00001947"/>
    </source>
</evidence>
<protein>
    <recommendedName>
        <fullName evidence="8">Adenosine deaminase domain-containing protein</fullName>
    </recommendedName>
</protein>
<feature type="domain" description="Adenosine deaminase" evidence="8">
    <location>
        <begin position="20"/>
        <end position="338"/>
    </location>
</feature>
<sequence>MIFTLLGTKMSEDIFCRSLPKIELHAHLNGSLSEKTLRKLGCLDESILEYHKLLNIINKTDRTLDECFELFKIAQTATSSKNSVYLATQSVIEEFAQDNVIYLELRTTPRAENDMTKQEYIESVLKGIKDSKSDIIVKLILSIDRRHDKVCSEDSLDVIVKMREEYPGIIKGIDLSGNPYVGGFDECLFSKAREHGLRTTIHCAEIPNDNEVQQILNFHPERIGHATSIHPDFGGSKENWQLYCKAKIPAEFCLTSNVVCGTSKCYAEHHIQQWMKNDLPFSINTDDKGVFCTSLSKEYEHVLNNFDLSKADLWNITYNAIDHCFASTEEIILLKKKMAEWKETHAQYF</sequence>
<dbReference type="GO" id="GO:0009117">
    <property type="term" value="P:nucleotide metabolic process"/>
    <property type="evidence" value="ECO:0007669"/>
    <property type="project" value="UniProtKB-KW"/>
</dbReference>
<evidence type="ECO:0000313" key="10">
    <source>
        <dbReference type="Proteomes" id="UP001162162"/>
    </source>
</evidence>
<dbReference type="Pfam" id="PF00962">
    <property type="entry name" value="A_deaminase"/>
    <property type="match status" value="1"/>
</dbReference>
<dbReference type="SUPFAM" id="SSF51556">
    <property type="entry name" value="Metallo-dependent hydrolases"/>
    <property type="match status" value="1"/>
</dbReference>
<gene>
    <name evidence="9" type="ORF">NQ318_018596</name>
</gene>
<evidence type="ECO:0000256" key="5">
    <source>
        <dbReference type="ARBA" id="ARBA00022833"/>
    </source>
</evidence>
<dbReference type="GO" id="GO:0046872">
    <property type="term" value="F:metal ion binding"/>
    <property type="evidence" value="ECO:0007669"/>
    <property type="project" value="UniProtKB-KW"/>
</dbReference>
<dbReference type="InterPro" id="IPR001365">
    <property type="entry name" value="A_deaminase_dom"/>
</dbReference>
<evidence type="ECO:0000256" key="6">
    <source>
        <dbReference type="ARBA" id="ARBA00023080"/>
    </source>
</evidence>
<name>A0AAV8ZIA3_9CUCU</name>
<comment type="catalytic activity">
    <reaction evidence="7">
        <text>N(6)-methyl-AMP + H2O + H(+) = IMP + methylamine</text>
        <dbReference type="Rhea" id="RHEA:16001"/>
        <dbReference type="ChEBI" id="CHEBI:15377"/>
        <dbReference type="ChEBI" id="CHEBI:15378"/>
        <dbReference type="ChEBI" id="CHEBI:58053"/>
        <dbReference type="ChEBI" id="CHEBI:59338"/>
        <dbReference type="ChEBI" id="CHEBI:144842"/>
    </reaction>
    <physiologicalReaction direction="left-to-right" evidence="7">
        <dbReference type="Rhea" id="RHEA:16002"/>
    </physiologicalReaction>
</comment>
<comment type="cofactor">
    <cofactor evidence="1">
        <name>Zn(2+)</name>
        <dbReference type="ChEBI" id="CHEBI:29105"/>
    </cofactor>
</comment>
<reference evidence="9" key="1">
    <citation type="journal article" date="2023" name="Insect Mol. Biol.">
        <title>Genome sequencing provides insights into the evolution of gene families encoding plant cell wall-degrading enzymes in longhorned beetles.</title>
        <authorList>
            <person name="Shin N.R."/>
            <person name="Okamura Y."/>
            <person name="Kirsch R."/>
            <person name="Pauchet Y."/>
        </authorList>
    </citation>
    <scope>NUCLEOTIDE SEQUENCE</scope>
    <source>
        <strain evidence="9">AMC_N1</strain>
    </source>
</reference>
<keyword evidence="4" id="KW-0378">Hydrolase</keyword>
<evidence type="ECO:0000256" key="2">
    <source>
        <dbReference type="ARBA" id="ARBA00006676"/>
    </source>
</evidence>
<proteinExistence type="inferred from homology"/>
<keyword evidence="6" id="KW-0546">Nucleotide metabolism</keyword>
<evidence type="ECO:0000256" key="7">
    <source>
        <dbReference type="ARBA" id="ARBA00048787"/>
    </source>
</evidence>
<dbReference type="GO" id="GO:0004000">
    <property type="term" value="F:adenosine deaminase activity"/>
    <property type="evidence" value="ECO:0007669"/>
    <property type="project" value="TreeGrafter"/>
</dbReference>
<dbReference type="GO" id="GO:0046103">
    <property type="term" value="P:inosine biosynthetic process"/>
    <property type="evidence" value="ECO:0007669"/>
    <property type="project" value="TreeGrafter"/>
</dbReference>
<dbReference type="Proteomes" id="UP001162162">
    <property type="component" value="Unassembled WGS sequence"/>
</dbReference>
<dbReference type="PANTHER" id="PTHR11409:SF42">
    <property type="entry name" value="ADENOSINE DEAMINASE-LIKE PROTEIN"/>
    <property type="match status" value="1"/>
</dbReference>
<comment type="caution">
    <text evidence="9">The sequence shown here is derived from an EMBL/GenBank/DDBJ whole genome shotgun (WGS) entry which is preliminary data.</text>
</comment>
<accession>A0AAV8ZIA3</accession>
<dbReference type="AlphaFoldDB" id="A0AAV8ZIA3"/>
<dbReference type="InterPro" id="IPR006330">
    <property type="entry name" value="Ado/ade_deaminase"/>
</dbReference>
<evidence type="ECO:0000256" key="3">
    <source>
        <dbReference type="ARBA" id="ARBA00022723"/>
    </source>
</evidence>
<evidence type="ECO:0000259" key="8">
    <source>
        <dbReference type="Pfam" id="PF00962"/>
    </source>
</evidence>